<evidence type="ECO:0000256" key="5">
    <source>
        <dbReference type="ARBA" id="ARBA00022692"/>
    </source>
</evidence>
<comment type="function">
    <text evidence="8">Proton-dependent uptake of di- or tri-peptides.</text>
</comment>
<evidence type="ECO:0000256" key="7">
    <source>
        <dbReference type="ARBA" id="ARBA00023136"/>
    </source>
</evidence>
<comment type="caution">
    <text evidence="13">The sequence shown here is derived from an EMBL/GenBank/DDBJ whole genome shotgun (WGS) entry which is preliminary data.</text>
</comment>
<comment type="subcellular location">
    <subcellularLocation>
        <location evidence="1">Cell membrane</location>
        <topology evidence="1">Multi-pass membrane protein</topology>
    </subcellularLocation>
    <subcellularLocation>
        <location evidence="10">Membrane</location>
        <topology evidence="10">Multi-pass membrane protein</topology>
    </subcellularLocation>
</comment>
<dbReference type="GO" id="GO:0015333">
    <property type="term" value="F:peptide:proton symporter activity"/>
    <property type="evidence" value="ECO:0007669"/>
    <property type="project" value="UniProtKB-ARBA"/>
</dbReference>
<dbReference type="AlphaFoldDB" id="A0A0R1NNJ1"/>
<evidence type="ECO:0000256" key="1">
    <source>
        <dbReference type="ARBA" id="ARBA00004651"/>
    </source>
</evidence>
<dbReference type="InterPro" id="IPR018456">
    <property type="entry name" value="PTR2_symporter_CS"/>
</dbReference>
<dbReference type="InterPro" id="IPR000109">
    <property type="entry name" value="POT_fam"/>
</dbReference>
<evidence type="ECO:0000256" key="8">
    <source>
        <dbReference type="ARBA" id="ARBA00059575"/>
    </source>
</evidence>
<dbReference type="NCBIfam" id="TIGR00924">
    <property type="entry name" value="yjdL_sub1_fam"/>
    <property type="match status" value="1"/>
</dbReference>
<dbReference type="PANTHER" id="PTHR23517">
    <property type="entry name" value="RESISTANCE PROTEIN MDTM, PUTATIVE-RELATED-RELATED"/>
    <property type="match status" value="1"/>
</dbReference>
<dbReference type="InterPro" id="IPR005279">
    <property type="entry name" value="Dipep/tripep_permease"/>
</dbReference>
<dbReference type="RefSeq" id="WP_056949387.1">
    <property type="nucleotide sequence ID" value="NZ_AZEB01000011.1"/>
</dbReference>
<evidence type="ECO:0000256" key="3">
    <source>
        <dbReference type="ARBA" id="ARBA00022448"/>
    </source>
</evidence>
<dbReference type="SUPFAM" id="SSF103473">
    <property type="entry name" value="MFS general substrate transporter"/>
    <property type="match status" value="2"/>
</dbReference>
<dbReference type="PROSITE" id="PS01023">
    <property type="entry name" value="PTR2_2"/>
    <property type="match status" value="1"/>
</dbReference>
<dbReference type="GO" id="GO:0042937">
    <property type="term" value="F:tripeptide transmembrane transporter activity"/>
    <property type="evidence" value="ECO:0007669"/>
    <property type="project" value="UniProtKB-ARBA"/>
</dbReference>
<dbReference type="InterPro" id="IPR036259">
    <property type="entry name" value="MFS_trans_sf"/>
</dbReference>
<feature type="transmembrane region" description="Helical" evidence="11">
    <location>
        <begin position="337"/>
        <end position="358"/>
    </location>
</feature>
<keyword evidence="14" id="KW-1185">Reference proteome</keyword>
<dbReference type="GO" id="GO:0005886">
    <property type="term" value="C:plasma membrane"/>
    <property type="evidence" value="ECO:0007669"/>
    <property type="project" value="UniProtKB-SubCell"/>
</dbReference>
<keyword evidence="6 11" id="KW-1133">Transmembrane helix</keyword>
<feature type="domain" description="Major facilitator superfamily (MFS) profile" evidence="12">
    <location>
        <begin position="1"/>
        <end position="206"/>
    </location>
</feature>
<evidence type="ECO:0000256" key="2">
    <source>
        <dbReference type="ARBA" id="ARBA00005982"/>
    </source>
</evidence>
<evidence type="ECO:0000256" key="11">
    <source>
        <dbReference type="SAM" id="Phobius"/>
    </source>
</evidence>
<evidence type="ECO:0000313" key="14">
    <source>
        <dbReference type="Proteomes" id="UP000051439"/>
    </source>
</evidence>
<dbReference type="PROSITE" id="PS01022">
    <property type="entry name" value="PTR2_1"/>
    <property type="match status" value="1"/>
</dbReference>
<gene>
    <name evidence="13" type="ORF">FC98_GL000512</name>
</gene>
<feature type="transmembrane region" description="Helical" evidence="11">
    <location>
        <begin position="119"/>
        <end position="136"/>
    </location>
</feature>
<feature type="transmembrane region" description="Helical" evidence="11">
    <location>
        <begin position="36"/>
        <end position="53"/>
    </location>
</feature>
<evidence type="ECO:0000256" key="9">
    <source>
        <dbReference type="ARBA" id="ARBA00069644"/>
    </source>
</evidence>
<dbReference type="CDD" id="cd17346">
    <property type="entry name" value="MFS_DtpA_like"/>
    <property type="match status" value="1"/>
</dbReference>
<evidence type="ECO:0000256" key="10">
    <source>
        <dbReference type="RuleBase" id="RU003755"/>
    </source>
</evidence>
<evidence type="ECO:0000256" key="4">
    <source>
        <dbReference type="ARBA" id="ARBA00022475"/>
    </source>
</evidence>
<dbReference type="FunFam" id="1.20.1250.20:FF:000017">
    <property type="entry name" value="Dipeptide and tripeptide permease A"/>
    <property type="match status" value="1"/>
</dbReference>
<keyword evidence="4" id="KW-1003">Cell membrane</keyword>
<dbReference type="EMBL" id="AZEB01000011">
    <property type="protein sequence ID" value="KRL21949.1"/>
    <property type="molecule type" value="Genomic_DNA"/>
</dbReference>
<dbReference type="GO" id="GO:0035443">
    <property type="term" value="P:tripeptide transmembrane transport"/>
    <property type="evidence" value="ECO:0007669"/>
    <property type="project" value="UniProtKB-ARBA"/>
</dbReference>
<feature type="transmembrane region" description="Helical" evidence="11">
    <location>
        <begin position="370"/>
        <end position="392"/>
    </location>
</feature>
<feature type="transmembrane region" description="Helical" evidence="11">
    <location>
        <begin position="97"/>
        <end position="113"/>
    </location>
</feature>
<evidence type="ECO:0000256" key="6">
    <source>
        <dbReference type="ARBA" id="ARBA00022989"/>
    </source>
</evidence>
<sequence>MQQHDQTDQERRADDSFFGQPRGLSTLFFTEMWERFSYYGMRAILLYYMYFSVTKGGLGFDQSLAASIMAIYGSLVYLTSVIGGFVSDRILGSRRTVFYGGVLIMLGHIALSLPMGSPALFASIVLITVGTGLLKPNISEMVGGLYTEYDNRRDSGFTIFVFGINLGSFIAPLLVSWLGFNVNFHLGFSLAAIGMFFGLLQYIRGGKKHLPSSSLYPSDPLEPSDAKKLSIQIGLGIVIFGLVLLLMQVMGSLSLTSFISLLSLIAIATPIVYFIIIISSKKISDTERSRVIAYIPLFIAAAIFWAIEEQGSVVLALFAENQTNNNLFGVFNIPAGWYQSLNPLFIMLYTPFFAWLWIKLGKKQPSSPSKFSLGLGIAGLSYLFMAVPVMLFGSSVKISPLWLLGSWAIVEVAELLISPIGLSVTTKLAPKAFESQMMSMWFLADSAGQAVNSQIVKYYTPDNEVNYFMIVGLVAIVAGVILIFLVKPIKRLMEGVN</sequence>
<dbReference type="PROSITE" id="PS50850">
    <property type="entry name" value="MFS"/>
    <property type="match status" value="1"/>
</dbReference>
<dbReference type="PANTHER" id="PTHR23517:SF15">
    <property type="entry name" value="PROTON-DEPENDENT OLIGOPEPTIDE FAMILY TRANSPORT PROTEIN"/>
    <property type="match status" value="1"/>
</dbReference>
<dbReference type="Gene3D" id="1.20.1250.20">
    <property type="entry name" value="MFS general substrate transporter like domains"/>
    <property type="match status" value="1"/>
</dbReference>
<dbReference type="Proteomes" id="UP000051439">
    <property type="component" value="Unassembled WGS sequence"/>
</dbReference>
<evidence type="ECO:0000259" key="12">
    <source>
        <dbReference type="PROSITE" id="PS50850"/>
    </source>
</evidence>
<keyword evidence="5 10" id="KW-0812">Transmembrane</keyword>
<organism evidence="13 14">
    <name type="scientific">Lentilactobacillus kisonensis DSM 19906 = JCM 15041</name>
    <dbReference type="NCBI Taxonomy" id="1423766"/>
    <lineage>
        <taxon>Bacteria</taxon>
        <taxon>Bacillati</taxon>
        <taxon>Bacillota</taxon>
        <taxon>Bacilli</taxon>
        <taxon>Lactobacillales</taxon>
        <taxon>Lactobacillaceae</taxon>
        <taxon>Lentilactobacillus</taxon>
    </lineage>
</organism>
<feature type="transmembrane region" description="Helical" evidence="11">
    <location>
        <begin position="291"/>
        <end position="307"/>
    </location>
</feature>
<evidence type="ECO:0000313" key="13">
    <source>
        <dbReference type="EMBL" id="KRL21949.1"/>
    </source>
</evidence>
<protein>
    <recommendedName>
        <fullName evidence="9">Di-/tripeptide transporter</fullName>
    </recommendedName>
</protein>
<reference evidence="13 14" key="1">
    <citation type="journal article" date="2015" name="Genome Announc.">
        <title>Expanding the biotechnology potential of lactobacilli through comparative genomics of 213 strains and associated genera.</title>
        <authorList>
            <person name="Sun Z."/>
            <person name="Harris H.M."/>
            <person name="McCann A."/>
            <person name="Guo C."/>
            <person name="Argimon S."/>
            <person name="Zhang W."/>
            <person name="Yang X."/>
            <person name="Jeffery I.B."/>
            <person name="Cooney J.C."/>
            <person name="Kagawa T.F."/>
            <person name="Liu W."/>
            <person name="Song Y."/>
            <person name="Salvetti E."/>
            <person name="Wrobel A."/>
            <person name="Rasinkangas P."/>
            <person name="Parkhill J."/>
            <person name="Rea M.C."/>
            <person name="O'Sullivan O."/>
            <person name="Ritari J."/>
            <person name="Douillard F.P."/>
            <person name="Paul Ross R."/>
            <person name="Yang R."/>
            <person name="Briner A.E."/>
            <person name="Felis G.E."/>
            <person name="de Vos W.M."/>
            <person name="Barrangou R."/>
            <person name="Klaenhammer T.R."/>
            <person name="Caufield P.W."/>
            <person name="Cui Y."/>
            <person name="Zhang H."/>
            <person name="O'Toole P.W."/>
        </authorList>
    </citation>
    <scope>NUCLEOTIDE SEQUENCE [LARGE SCALE GENOMIC DNA]</scope>
    <source>
        <strain evidence="13 14">DSM 19906</strain>
    </source>
</reference>
<feature type="transmembrane region" description="Helical" evidence="11">
    <location>
        <begin position="233"/>
        <end position="251"/>
    </location>
</feature>
<feature type="transmembrane region" description="Helical" evidence="11">
    <location>
        <begin position="157"/>
        <end position="178"/>
    </location>
</feature>
<keyword evidence="7 11" id="KW-0472">Membrane</keyword>
<dbReference type="Pfam" id="PF00854">
    <property type="entry name" value="PTR2"/>
    <property type="match status" value="1"/>
</dbReference>
<comment type="similarity">
    <text evidence="2 10">Belongs to the major facilitator superfamily. Proton-dependent oligopeptide transporter (POT/PTR) (TC 2.A.17) family.</text>
</comment>
<dbReference type="InterPro" id="IPR020846">
    <property type="entry name" value="MFS_dom"/>
</dbReference>
<accession>A0A0R1NNJ1</accession>
<dbReference type="GO" id="GO:0071916">
    <property type="term" value="F:dipeptide transmembrane transporter activity"/>
    <property type="evidence" value="ECO:0007669"/>
    <property type="project" value="UniProtKB-ARBA"/>
</dbReference>
<feature type="transmembrane region" description="Helical" evidence="11">
    <location>
        <begin position="65"/>
        <end position="85"/>
    </location>
</feature>
<keyword evidence="3 10" id="KW-0813">Transport</keyword>
<dbReference type="InterPro" id="IPR050171">
    <property type="entry name" value="MFS_Transporters"/>
</dbReference>
<feature type="transmembrane region" description="Helical" evidence="11">
    <location>
        <begin position="184"/>
        <end position="203"/>
    </location>
</feature>
<name>A0A0R1NNJ1_9LACO</name>
<dbReference type="PATRIC" id="fig|1423766.4.peg.524"/>
<feature type="transmembrane region" description="Helical" evidence="11">
    <location>
        <begin position="467"/>
        <end position="486"/>
    </location>
</feature>
<proteinExistence type="inferred from homology"/>
<feature type="transmembrane region" description="Helical" evidence="11">
    <location>
        <begin position="257"/>
        <end position="279"/>
    </location>
</feature>